<feature type="compositionally biased region" description="Pro residues" evidence="1">
    <location>
        <begin position="184"/>
        <end position="194"/>
    </location>
</feature>
<feature type="region of interest" description="Disordered" evidence="1">
    <location>
        <begin position="179"/>
        <end position="215"/>
    </location>
</feature>
<proteinExistence type="predicted"/>
<evidence type="ECO:0000256" key="1">
    <source>
        <dbReference type="SAM" id="MobiDB-lite"/>
    </source>
</evidence>
<protein>
    <submittedName>
        <fullName evidence="2">Uncharacterized protein</fullName>
    </submittedName>
</protein>
<dbReference type="STRING" id="67267.GCA_000716675_02393"/>
<evidence type="ECO:0000313" key="2">
    <source>
        <dbReference type="EMBL" id="ARX83591.1"/>
    </source>
</evidence>
<dbReference type="KEGG" id="salf:SMD44_03014"/>
<organism evidence="2 3">
    <name type="scientific">Streptomyces alboflavus</name>
    <dbReference type="NCBI Taxonomy" id="67267"/>
    <lineage>
        <taxon>Bacteria</taxon>
        <taxon>Bacillati</taxon>
        <taxon>Actinomycetota</taxon>
        <taxon>Actinomycetes</taxon>
        <taxon>Kitasatosporales</taxon>
        <taxon>Streptomycetaceae</taxon>
        <taxon>Streptomyces</taxon>
    </lineage>
</organism>
<sequence length="215" mass="23247">MAQSGETPRRGRTAPSQVTATLTIPFVGEVTGLWEPADAERTAAWQLYFQLASRVAVVPLERDEGVLREALSSLYSLYDVTRGILHEHGPAVAPPVPPGRLTFGVLAMVTLNRVLRPLLTVWHPKLAAYEALRPDDQDPVTYERAWPEADELRRQLDATREALRSLARTLQQVAGVGDLIDLPVPRPPQLPPQLRPGSGEGGSDGTPPADGGSSA</sequence>
<dbReference type="eggNOG" id="ENOG5031ND8">
    <property type="taxonomic scope" value="Bacteria"/>
</dbReference>
<dbReference type="Proteomes" id="UP000195880">
    <property type="component" value="Chromosome"/>
</dbReference>
<evidence type="ECO:0000313" key="3">
    <source>
        <dbReference type="Proteomes" id="UP000195880"/>
    </source>
</evidence>
<dbReference type="EMBL" id="CP021748">
    <property type="protein sequence ID" value="ARX83591.1"/>
    <property type="molecule type" value="Genomic_DNA"/>
</dbReference>
<keyword evidence="3" id="KW-1185">Reference proteome</keyword>
<accession>A0A1Z1WAV5</accession>
<dbReference type="AlphaFoldDB" id="A0A1Z1WAV5"/>
<dbReference type="RefSeq" id="WP_203348077.1">
    <property type="nucleotide sequence ID" value="NZ_CP021748.1"/>
</dbReference>
<name>A0A1Z1WAV5_9ACTN</name>
<gene>
    <name evidence="2" type="ORF">SMD44_03014</name>
</gene>
<reference evidence="2 3" key="1">
    <citation type="submission" date="2017-05" db="EMBL/GenBank/DDBJ databases">
        <title>Streptomyces alboflavus Genome sequencing and assembly.</title>
        <authorList>
            <person name="Wang Y."/>
            <person name="Du B."/>
            <person name="Ding Y."/>
            <person name="Liu H."/>
            <person name="Hou Q."/>
            <person name="Liu K."/>
            <person name="Wang C."/>
            <person name="Yao L."/>
        </authorList>
    </citation>
    <scope>NUCLEOTIDE SEQUENCE [LARGE SCALE GENOMIC DNA]</scope>
    <source>
        <strain evidence="2 3">MDJK44</strain>
    </source>
</reference>